<keyword evidence="2" id="KW-0812">Transmembrane</keyword>
<gene>
    <name evidence="3" type="ORF">DRP53_00995</name>
</gene>
<feature type="compositionally biased region" description="Polar residues" evidence="1">
    <location>
        <begin position="1"/>
        <end position="11"/>
    </location>
</feature>
<evidence type="ECO:0000256" key="1">
    <source>
        <dbReference type="SAM" id="MobiDB-lite"/>
    </source>
</evidence>
<sequence length="70" mass="7887">MFRSFTRNLSRLFSRGKGPPPEVKVWVSIIITFIILGVGLYVILAPDFDQSVKKWAFGAVGAIIGYWLKD</sequence>
<dbReference type="Proteomes" id="UP000268469">
    <property type="component" value="Unassembled WGS sequence"/>
</dbReference>
<protein>
    <submittedName>
        <fullName evidence="3">Uncharacterized protein</fullName>
    </submittedName>
</protein>
<feature type="transmembrane region" description="Helical" evidence="2">
    <location>
        <begin position="25"/>
        <end position="44"/>
    </location>
</feature>
<comment type="caution">
    <text evidence="3">The sequence shown here is derived from an EMBL/GenBank/DDBJ whole genome shotgun (WGS) entry which is preliminary data.</text>
</comment>
<evidence type="ECO:0000313" key="3">
    <source>
        <dbReference type="EMBL" id="RKX71612.1"/>
    </source>
</evidence>
<evidence type="ECO:0000256" key="2">
    <source>
        <dbReference type="SAM" id="Phobius"/>
    </source>
</evidence>
<organism evidence="3 4">
    <name type="scientific">candidate division WOR-3 bacterium</name>
    <dbReference type="NCBI Taxonomy" id="2052148"/>
    <lineage>
        <taxon>Bacteria</taxon>
        <taxon>Bacteria division WOR-3</taxon>
    </lineage>
</organism>
<feature type="region of interest" description="Disordered" evidence="1">
    <location>
        <begin position="1"/>
        <end position="20"/>
    </location>
</feature>
<keyword evidence="2" id="KW-0472">Membrane</keyword>
<reference evidence="3 4" key="1">
    <citation type="submission" date="2018-06" db="EMBL/GenBank/DDBJ databases">
        <title>Extensive metabolic versatility and redundancy in microbially diverse, dynamic hydrothermal sediments.</title>
        <authorList>
            <person name="Dombrowski N."/>
            <person name="Teske A."/>
            <person name="Baker B.J."/>
        </authorList>
    </citation>
    <scope>NUCLEOTIDE SEQUENCE [LARGE SCALE GENOMIC DNA]</scope>
    <source>
        <strain evidence="3">B36_G15</strain>
    </source>
</reference>
<proteinExistence type="predicted"/>
<dbReference type="EMBL" id="QNBE01000005">
    <property type="protein sequence ID" value="RKX71612.1"/>
    <property type="molecule type" value="Genomic_DNA"/>
</dbReference>
<accession>A0A660SM82</accession>
<name>A0A660SM82_UNCW3</name>
<dbReference type="AlphaFoldDB" id="A0A660SM82"/>
<keyword evidence="2" id="KW-1133">Transmembrane helix</keyword>
<evidence type="ECO:0000313" key="4">
    <source>
        <dbReference type="Proteomes" id="UP000268469"/>
    </source>
</evidence>